<dbReference type="Pfam" id="PF03466">
    <property type="entry name" value="LysR_substrate"/>
    <property type="match status" value="1"/>
</dbReference>
<organism evidence="6 7">
    <name type="scientific">Terriglobus albidus</name>
    <dbReference type="NCBI Taxonomy" id="1592106"/>
    <lineage>
        <taxon>Bacteria</taxon>
        <taxon>Pseudomonadati</taxon>
        <taxon>Acidobacteriota</taxon>
        <taxon>Terriglobia</taxon>
        <taxon>Terriglobales</taxon>
        <taxon>Acidobacteriaceae</taxon>
        <taxon>Terriglobus</taxon>
    </lineage>
</organism>
<evidence type="ECO:0000256" key="4">
    <source>
        <dbReference type="ARBA" id="ARBA00023163"/>
    </source>
</evidence>
<accession>A0A5B9E8U7</accession>
<dbReference type="GO" id="GO:0032993">
    <property type="term" value="C:protein-DNA complex"/>
    <property type="evidence" value="ECO:0007669"/>
    <property type="project" value="TreeGrafter"/>
</dbReference>
<dbReference type="PROSITE" id="PS50931">
    <property type="entry name" value="HTH_LYSR"/>
    <property type="match status" value="1"/>
</dbReference>
<sequence length="320" mass="35473">MDFRIRQLQCFLTLAEVLNYGKTARSLYISQPTLTFQIKGLEHALGVKLFERTRQHVRLTEAGAAFREYAKSILDTVDSARDCLQSLDSRLRLTIACGPVGQFVLLPNVIRMLADEYPTFELEVCEMTTEQQMAALPEGKVDALLMMPALPIEGIHFDPLRQEKMMAAVSSESQLARQNAISVQVFRSTPIIASRLKDCRFHQPALHSMLAPFGITPKFTESPQSCSVQFAYAAAGEGIALTTEGIRTCVVPGVTMLPIEEELPPVTLGLAFLESNLSPAMKIFRKVVLMSSRRLAATARTPRLAPVVVKEFASRREMAV</sequence>
<dbReference type="Proteomes" id="UP000321820">
    <property type="component" value="Chromosome"/>
</dbReference>
<comment type="similarity">
    <text evidence="1">Belongs to the LysR transcriptional regulatory family.</text>
</comment>
<keyword evidence="3" id="KW-0238">DNA-binding</keyword>
<evidence type="ECO:0000259" key="5">
    <source>
        <dbReference type="PROSITE" id="PS50931"/>
    </source>
</evidence>
<dbReference type="EMBL" id="CP042806">
    <property type="protein sequence ID" value="QEE26677.1"/>
    <property type="molecule type" value="Genomic_DNA"/>
</dbReference>
<dbReference type="PANTHER" id="PTHR30346:SF0">
    <property type="entry name" value="HCA OPERON TRANSCRIPTIONAL ACTIVATOR HCAR"/>
    <property type="match status" value="1"/>
</dbReference>
<protein>
    <submittedName>
        <fullName evidence="6">LysR family transcriptional regulator</fullName>
    </submittedName>
</protein>
<dbReference type="FunFam" id="1.10.10.10:FF:000001">
    <property type="entry name" value="LysR family transcriptional regulator"/>
    <property type="match status" value="1"/>
</dbReference>
<keyword evidence="7" id="KW-1185">Reference proteome</keyword>
<dbReference type="PRINTS" id="PR00039">
    <property type="entry name" value="HTHLYSR"/>
</dbReference>
<dbReference type="GO" id="GO:0003677">
    <property type="term" value="F:DNA binding"/>
    <property type="evidence" value="ECO:0007669"/>
    <property type="project" value="UniProtKB-KW"/>
</dbReference>
<evidence type="ECO:0000256" key="1">
    <source>
        <dbReference type="ARBA" id="ARBA00009437"/>
    </source>
</evidence>
<gene>
    <name evidence="6" type="ORF">FTW19_00840</name>
</gene>
<evidence type="ECO:0000256" key="3">
    <source>
        <dbReference type="ARBA" id="ARBA00023125"/>
    </source>
</evidence>
<dbReference type="InterPro" id="IPR005119">
    <property type="entry name" value="LysR_subst-bd"/>
</dbReference>
<dbReference type="CDD" id="cd08414">
    <property type="entry name" value="PBP2_LTTR_aromatics_like"/>
    <property type="match status" value="1"/>
</dbReference>
<dbReference type="Pfam" id="PF00126">
    <property type="entry name" value="HTH_1"/>
    <property type="match status" value="1"/>
</dbReference>
<dbReference type="SUPFAM" id="SSF46785">
    <property type="entry name" value="Winged helix' DNA-binding domain"/>
    <property type="match status" value="1"/>
</dbReference>
<dbReference type="RefSeq" id="WP_147645815.1">
    <property type="nucleotide sequence ID" value="NZ_CP042806.1"/>
</dbReference>
<dbReference type="OrthoDB" id="9785745at2"/>
<dbReference type="GO" id="GO:0003700">
    <property type="term" value="F:DNA-binding transcription factor activity"/>
    <property type="evidence" value="ECO:0007669"/>
    <property type="project" value="InterPro"/>
</dbReference>
<evidence type="ECO:0000256" key="2">
    <source>
        <dbReference type="ARBA" id="ARBA00023015"/>
    </source>
</evidence>
<proteinExistence type="inferred from homology"/>
<dbReference type="Gene3D" id="3.40.190.10">
    <property type="entry name" value="Periplasmic binding protein-like II"/>
    <property type="match status" value="2"/>
</dbReference>
<evidence type="ECO:0000313" key="6">
    <source>
        <dbReference type="EMBL" id="QEE26677.1"/>
    </source>
</evidence>
<keyword evidence="2" id="KW-0805">Transcription regulation</keyword>
<feature type="domain" description="HTH lysR-type" evidence="5">
    <location>
        <begin position="1"/>
        <end position="60"/>
    </location>
</feature>
<dbReference type="SUPFAM" id="SSF53850">
    <property type="entry name" value="Periplasmic binding protein-like II"/>
    <property type="match status" value="1"/>
</dbReference>
<dbReference type="InterPro" id="IPR000847">
    <property type="entry name" value="LysR_HTH_N"/>
</dbReference>
<keyword evidence="4" id="KW-0804">Transcription</keyword>
<dbReference type="KEGG" id="talb:FTW19_00840"/>
<dbReference type="InterPro" id="IPR036390">
    <property type="entry name" value="WH_DNA-bd_sf"/>
</dbReference>
<dbReference type="Gene3D" id="1.10.10.10">
    <property type="entry name" value="Winged helix-like DNA-binding domain superfamily/Winged helix DNA-binding domain"/>
    <property type="match status" value="1"/>
</dbReference>
<dbReference type="PANTHER" id="PTHR30346">
    <property type="entry name" value="TRANSCRIPTIONAL DUAL REGULATOR HCAR-RELATED"/>
    <property type="match status" value="1"/>
</dbReference>
<dbReference type="InterPro" id="IPR036388">
    <property type="entry name" value="WH-like_DNA-bd_sf"/>
</dbReference>
<evidence type="ECO:0000313" key="7">
    <source>
        <dbReference type="Proteomes" id="UP000321820"/>
    </source>
</evidence>
<reference evidence="6 7" key="1">
    <citation type="submission" date="2019-08" db="EMBL/GenBank/DDBJ databases">
        <title>Complete genome sequence of Terriglobus albidus strain ORNL.</title>
        <authorList>
            <person name="Podar M."/>
        </authorList>
    </citation>
    <scope>NUCLEOTIDE SEQUENCE [LARGE SCALE GENOMIC DNA]</scope>
    <source>
        <strain evidence="6 7">ORNL</strain>
    </source>
</reference>
<dbReference type="AlphaFoldDB" id="A0A5B9E8U7"/>
<name>A0A5B9E8U7_9BACT</name>